<reference evidence="9 10" key="1">
    <citation type="journal article" date="2023" name="Plant Dis.">
        <title>First Report of Diplodia intermedia Causing Canker and Dieback Diseases on Apple Trees in Canada.</title>
        <authorList>
            <person name="Ellouze W."/>
            <person name="Ilyukhin E."/>
            <person name="Sulman M."/>
            <person name="Ali S."/>
        </authorList>
    </citation>
    <scope>NUCLEOTIDE SEQUENCE [LARGE SCALE GENOMIC DNA]</scope>
    <source>
        <strain evidence="9 10">M45-28</strain>
    </source>
</reference>
<comment type="caution">
    <text evidence="9">The sequence shown here is derived from an EMBL/GenBank/DDBJ whole genome shotgun (WGS) entry which is preliminary data.</text>
</comment>
<feature type="region of interest" description="Disordered" evidence="6">
    <location>
        <begin position="355"/>
        <end position="523"/>
    </location>
</feature>
<feature type="region of interest" description="Disordered" evidence="6">
    <location>
        <begin position="108"/>
        <end position="135"/>
    </location>
</feature>
<protein>
    <submittedName>
        <fullName evidence="9">Anaphase-promoting complex subunit 1</fullName>
    </submittedName>
</protein>
<keyword evidence="2" id="KW-0132">Cell division</keyword>
<gene>
    <name evidence="9" type="primary">APC1</name>
    <name evidence="9" type="ORF">SLS58_005231</name>
</gene>
<feature type="compositionally biased region" description="Polar residues" evidence="6">
    <location>
        <begin position="407"/>
        <end position="418"/>
    </location>
</feature>
<dbReference type="Gene3D" id="1.25.10.10">
    <property type="entry name" value="Leucine-rich Repeat Variant"/>
    <property type="match status" value="1"/>
</dbReference>
<dbReference type="Pfam" id="PF21282">
    <property type="entry name" value="APC1_3rd"/>
    <property type="match status" value="1"/>
</dbReference>
<keyword evidence="10" id="KW-1185">Reference proteome</keyword>
<feature type="compositionally biased region" description="Polar residues" evidence="6">
    <location>
        <begin position="474"/>
        <end position="483"/>
    </location>
</feature>
<name>A0ABR3TRQ7_9PEZI</name>
<feature type="compositionally biased region" description="Basic and acidic residues" evidence="6">
    <location>
        <begin position="459"/>
        <end position="468"/>
    </location>
</feature>
<keyword evidence="3" id="KW-0677">Repeat</keyword>
<organism evidence="9 10">
    <name type="scientific">Diplodia intermedia</name>
    <dbReference type="NCBI Taxonomy" id="856260"/>
    <lineage>
        <taxon>Eukaryota</taxon>
        <taxon>Fungi</taxon>
        <taxon>Dikarya</taxon>
        <taxon>Ascomycota</taxon>
        <taxon>Pezizomycotina</taxon>
        <taxon>Dothideomycetes</taxon>
        <taxon>Dothideomycetes incertae sedis</taxon>
        <taxon>Botryosphaeriales</taxon>
        <taxon>Botryosphaeriaceae</taxon>
        <taxon>Diplodia</taxon>
    </lineage>
</organism>
<dbReference type="InterPro" id="IPR048971">
    <property type="entry name" value="Apc1_3rd"/>
</dbReference>
<dbReference type="InterPro" id="IPR049255">
    <property type="entry name" value="Apc1_N"/>
</dbReference>
<dbReference type="Pfam" id="PF12859">
    <property type="entry name" value="ANAPC1"/>
    <property type="match status" value="1"/>
</dbReference>
<feature type="domain" description="Anaphase-promoting complex subunit 1 beta-sandwich" evidence="8">
    <location>
        <begin position="1804"/>
        <end position="1881"/>
    </location>
</feature>
<accession>A0ABR3TRQ7</accession>
<sequence>MASIRSLGVRTPAALPYLIHEGILPADAPPNAYTWSTYNDDDGEEEVTATEYYVVWSRGGIIRKTFNFEVEGEKVLQAVLTWFPSGEANALRNTTQDLRQDHGPGTLFAKDRVREPGYPAHEEAGPGRRSGTDAPPEKLSRALVVFLKTQAHVFFLAGSSHVVNLPFEVERVFPAPRGLLIQRKLSMPDFVPASPAVPRAPPNSFYSQLPTQSFSQNSNLFTPMTNTSFMTPRRARSGQGAAYPASLADLLKAGTSPSADGLPRLFSFTDPFSEMGLVVAAQPQAAKTSWSVKQSGSKSLDPVDRAEEVLYVTKQNEMSDSASPADKPLILVVTVNYEKRYYSVWYASYIEPKPASAKKSRRSSTTLSVGRSRRRSSLHPGTGATTPAIRTREGTRDSFGGPGRGYGNTSFTASQTRETSSEHQTAEEAFASQLDPETDLARQPTRESRRVSSLLSRADLSRSFDKSAFEQATHRSSLGSSFGHSRRGPSIGGHGLRTSLGPSSRPASRKMRASTPGDVSQISLSAVSLEDTLDDDLDLDNTIDDSEIPDELLGDGEDVSGLQEPIEGLRRELLLVKFSEFPFGTSESIFHSSVHGNPMEPPKIFTLKAPRSFTDSSLNDGHFFLYMMQKSKGELVEHEFTVQRRRLTPTPASCLSSSKPKEPHNILIPTAVNTRRQRDFIDAVKICDNDIQRVLCLARDDAGDSLSAGWCPQARYTLVLPRRFKLFNPYSIGFNQEVTDDPNRSIATPQDPTALAHAAGNGSIDVKEGNGRHHRLQVKLWPQNAAVSRVLSACRLILPPPQGDHLLAIWWSISRNLRNEMRFDVEWAALVASIFAFGVGGIDSKSVRLTDFTRSVESTPSRRSLRRAAADDPFELLWRYQSQDPAAKSWDGAAWSWVEQTLAEKAKPRTSTRHSLLSPSTNYGIKRKSDFIPFCAKAARDFLQEPLAKKILPETAGRSTRAKHQDSHATYLPSILVALHLLREEEKLNILNRDTRSSETGNLAPVLAQLGRWLDWEFWDWKNTSPYGLDGASLDQWVFEDATITTISLPTPPWEKPPSIFDWLERMLDPRRYQGFPTLDMLVGQPEKPQTSHDSQSLAEAVTALTPRTVALCKYLAKIRRGEQTASLQVETMLDSGIDTQMLETFPSSVVAGIREAIVECQSSPPTTWNERLLEIVGREDLTTLLRPDAESSPSPTSLVAAPSVASRDVHTICQSAEANDSSQSSSEADRYMITRLIFSEDRRYIEALRLLEPLRPAVAECIPDPSWTEAEHLDAQKSVMQWVMLRTFALPSGHSMLQFDSKRPLVTEKYPLHGFTTLCTMKPLNNTVSADRSTYTEEKFAWAFFHAGVSAGLSISRRAKGIDTSWIAYNKPAELSNKHAGLLFGLGLNGHLKNIAKWLSFKYLTPKHSMTSIGLLLGLSVSYMGTMDTLVTRLLSVHVTRMLPPGAADLNLPPLAQTTGLMGIGLLYLNSQHRRMSEIMLSEIEHVELEDPSAPSDNIRDEGYRLAAGFALGLINLGNGNDLRGLHDMRLVERLLAVAVGPKPVDIVHVLDQATAGAVIAIALVFMKTQNASVARKINIPDTLPQFEYVRPDIFLLRTLAKHLIMWDDIQADYTWIVANLPPEYGANHKLTEIKTLRSEHMPFYNIMAGLLWSIGLKHAGTGNTKARDFLVTYLDQFIRLCHLPAIRYDARLTRNTVRNCQDLVALSAATVMAGTGDIVVFRRLRLLHGRVSPDVPYGSHFAAHMALGALFVAGGSYTFSTSKLAIAALVCAFYPLFPTDVLDNKAHLQAFRHFWVLAAEPRCAVTRDVETQRAIAMPLAVTFRDGGRRDYAAPCLLPELDAIATIATASPEHWQVTLDFVANPAHLAAFKRTQTIHARRRPYAHSSSSLQQQRPSDHRFSSSSSAAAAAAAAAAPTFNATLAALNDAHLASAAVAAASSRAGGSILWDWIFSLPALRGGEPKQQQQQQQHQQQQQQQKQQAGGGDGPAALLLASSTNSSSFTATSATFPLPVVSKADVSALIIPTATMADALLPGGFVAGGGGGGGAGSSAVGGSVAAAGGGGGGIELLTDGKTSPVDERLVLRTAALRGWDADGLRNLRLLFRWAERAQDEEEVQGGAGGSSAAACRWLGREVVEGLRAVVGERGRAVGGGVV</sequence>
<evidence type="ECO:0000313" key="10">
    <source>
        <dbReference type="Proteomes" id="UP001521184"/>
    </source>
</evidence>
<keyword evidence="4" id="KW-0498">Mitosis</keyword>
<evidence type="ECO:0000259" key="8">
    <source>
        <dbReference type="Pfam" id="PF21282"/>
    </source>
</evidence>
<feature type="domain" description="Anaphase-promoting complex subunit 1 N-terminal" evidence="7">
    <location>
        <begin position="30"/>
        <end position="834"/>
    </location>
</feature>
<evidence type="ECO:0000256" key="6">
    <source>
        <dbReference type="SAM" id="MobiDB-lite"/>
    </source>
</evidence>
<evidence type="ECO:0000256" key="2">
    <source>
        <dbReference type="ARBA" id="ARBA00022618"/>
    </source>
</evidence>
<evidence type="ECO:0000256" key="5">
    <source>
        <dbReference type="ARBA" id="ARBA00023306"/>
    </source>
</evidence>
<proteinExistence type="inferred from homology"/>
<feature type="compositionally biased region" description="Polar residues" evidence="6">
    <location>
        <begin position="1887"/>
        <end position="1896"/>
    </location>
</feature>
<evidence type="ECO:0000313" key="9">
    <source>
        <dbReference type="EMBL" id="KAL1642727.1"/>
    </source>
</evidence>
<comment type="similarity">
    <text evidence="1">Belongs to the APC1 family.</text>
</comment>
<feature type="region of interest" description="Disordered" evidence="6">
    <location>
        <begin position="1961"/>
        <end position="1992"/>
    </location>
</feature>
<dbReference type="InterPro" id="IPR011989">
    <property type="entry name" value="ARM-like"/>
</dbReference>
<feature type="region of interest" description="Disordered" evidence="6">
    <location>
        <begin position="1883"/>
        <end position="1905"/>
    </location>
</feature>
<feature type="compositionally biased region" description="Basic and acidic residues" evidence="6">
    <location>
        <begin position="109"/>
        <end position="126"/>
    </location>
</feature>
<keyword evidence="5" id="KW-0131">Cell cycle</keyword>
<evidence type="ECO:0000259" key="7">
    <source>
        <dbReference type="Pfam" id="PF12859"/>
    </source>
</evidence>
<dbReference type="EMBL" id="JAKEKT020000031">
    <property type="protein sequence ID" value="KAL1642727.1"/>
    <property type="molecule type" value="Genomic_DNA"/>
</dbReference>
<dbReference type="PANTHER" id="PTHR12827">
    <property type="entry name" value="MEIOTIC CHECKPOINT REGULATOR TSG24 FAMILY MEMBER"/>
    <property type="match status" value="1"/>
</dbReference>
<dbReference type="InterPro" id="IPR024990">
    <property type="entry name" value="Apc1"/>
</dbReference>
<evidence type="ECO:0000256" key="4">
    <source>
        <dbReference type="ARBA" id="ARBA00022776"/>
    </source>
</evidence>
<feature type="compositionally biased region" description="Low complexity" evidence="6">
    <location>
        <begin position="1965"/>
        <end position="1983"/>
    </location>
</feature>
<feature type="region of interest" description="Disordered" evidence="6">
    <location>
        <begin position="538"/>
        <end position="558"/>
    </location>
</feature>
<dbReference type="PANTHER" id="PTHR12827:SF3">
    <property type="entry name" value="ANAPHASE-PROMOTING COMPLEX SUBUNIT 1"/>
    <property type="match status" value="1"/>
</dbReference>
<dbReference type="Proteomes" id="UP001521184">
    <property type="component" value="Unassembled WGS sequence"/>
</dbReference>
<evidence type="ECO:0000256" key="1">
    <source>
        <dbReference type="ARBA" id="ARBA00010547"/>
    </source>
</evidence>
<evidence type="ECO:0000256" key="3">
    <source>
        <dbReference type="ARBA" id="ARBA00022737"/>
    </source>
</evidence>